<organism evidence="1 2">
    <name type="scientific">Rhizobium rhizogenes NBRC 13257</name>
    <dbReference type="NCBI Taxonomy" id="1220581"/>
    <lineage>
        <taxon>Bacteria</taxon>
        <taxon>Pseudomonadati</taxon>
        <taxon>Pseudomonadota</taxon>
        <taxon>Alphaproteobacteria</taxon>
        <taxon>Hyphomicrobiales</taxon>
        <taxon>Rhizobiaceae</taxon>
        <taxon>Rhizobium/Agrobacterium group</taxon>
        <taxon>Rhizobium</taxon>
    </lineage>
</organism>
<name>A0AA87PWN4_RHIRH</name>
<evidence type="ECO:0000313" key="1">
    <source>
        <dbReference type="EMBL" id="GAJ91413.1"/>
    </source>
</evidence>
<accession>A0AA87PWN4</accession>
<dbReference type="AlphaFoldDB" id="A0AA87PWN4"/>
<evidence type="ECO:0000313" key="2">
    <source>
        <dbReference type="Proteomes" id="UP000026941"/>
    </source>
</evidence>
<reference evidence="1 2" key="1">
    <citation type="submission" date="2014-05" db="EMBL/GenBank/DDBJ databases">
        <title>Whole genome shotgun sequence of Rhizobium rhizogenes NBRC 13257.</title>
        <authorList>
            <person name="Katano-Makiyama Y."/>
            <person name="Hosoyama A."/>
            <person name="Hashimoto M."/>
            <person name="Hosoyama Y."/>
            <person name="Noguchi M."/>
            <person name="Tsuchikane K."/>
            <person name="Kimura A."/>
            <person name="Ohji S."/>
            <person name="Ichikawa N."/>
            <person name="Yamazoe A."/>
            <person name="Fujita N."/>
        </authorList>
    </citation>
    <scope>NUCLEOTIDE SEQUENCE [LARGE SCALE GENOMIC DNA]</scope>
    <source>
        <strain evidence="1 2">NBRC 13257</strain>
    </source>
</reference>
<comment type="caution">
    <text evidence="1">The sequence shown here is derived from an EMBL/GenBank/DDBJ whole genome shotgun (WGS) entry which is preliminary data.</text>
</comment>
<protein>
    <submittedName>
        <fullName evidence="1">Uncharacterized protein</fullName>
    </submittedName>
</protein>
<dbReference type="EMBL" id="BAYX01000002">
    <property type="protein sequence ID" value="GAJ91413.1"/>
    <property type="molecule type" value="Genomic_DNA"/>
</dbReference>
<gene>
    <name evidence="1" type="ORF">RRH01S_02_00810</name>
</gene>
<proteinExistence type="predicted"/>
<dbReference type="Proteomes" id="UP000026941">
    <property type="component" value="Unassembled WGS sequence"/>
</dbReference>
<sequence length="145" mass="16043">MPADTASETSSNDGPVGLIPFFESRSSRHIRDTSLLDSKVPLFENDEWLIDDFGIRAKMPVGTFKIPASRLGELTTSAAGAFLFWPTHMAQENWTRINLFIEAYRQALKLHKGRYGPQIPDELLDSSLGAAMAIAADKTRKTTTS</sequence>